<evidence type="ECO:0000313" key="1">
    <source>
        <dbReference type="EMBL" id="EPS93103.1"/>
    </source>
</evidence>
<proteinExistence type="predicted"/>
<dbReference type="AlphaFoldDB" id="S8DP61"/>
<reference evidence="1 2" key="1">
    <citation type="journal article" date="2012" name="Science">
        <title>The Paleozoic origin of enzymatic lignin decomposition reconstructed from 31 fungal genomes.</title>
        <authorList>
            <person name="Floudas D."/>
            <person name="Binder M."/>
            <person name="Riley R."/>
            <person name="Barry K."/>
            <person name="Blanchette R.A."/>
            <person name="Henrissat B."/>
            <person name="Martinez A.T."/>
            <person name="Otillar R."/>
            <person name="Spatafora J.W."/>
            <person name="Yadav J.S."/>
            <person name="Aerts A."/>
            <person name="Benoit I."/>
            <person name="Boyd A."/>
            <person name="Carlson A."/>
            <person name="Copeland A."/>
            <person name="Coutinho P.M."/>
            <person name="de Vries R.P."/>
            <person name="Ferreira P."/>
            <person name="Findley K."/>
            <person name="Foster B."/>
            <person name="Gaskell J."/>
            <person name="Glotzer D."/>
            <person name="Gorecki P."/>
            <person name="Heitman J."/>
            <person name="Hesse C."/>
            <person name="Hori C."/>
            <person name="Igarashi K."/>
            <person name="Jurgens J.A."/>
            <person name="Kallen N."/>
            <person name="Kersten P."/>
            <person name="Kohler A."/>
            <person name="Kuees U."/>
            <person name="Kumar T.K.A."/>
            <person name="Kuo A."/>
            <person name="LaButti K."/>
            <person name="Larrondo L.F."/>
            <person name="Lindquist E."/>
            <person name="Ling A."/>
            <person name="Lombard V."/>
            <person name="Lucas S."/>
            <person name="Lundell T."/>
            <person name="Martin R."/>
            <person name="McLaughlin D.J."/>
            <person name="Morgenstern I."/>
            <person name="Morin E."/>
            <person name="Murat C."/>
            <person name="Nagy L.G."/>
            <person name="Nolan M."/>
            <person name="Ohm R.A."/>
            <person name="Patyshakuliyeva A."/>
            <person name="Rokas A."/>
            <person name="Ruiz-Duenas F.J."/>
            <person name="Sabat G."/>
            <person name="Salamov A."/>
            <person name="Samejima M."/>
            <person name="Schmutz J."/>
            <person name="Slot J.C."/>
            <person name="St John F."/>
            <person name="Stenlid J."/>
            <person name="Sun H."/>
            <person name="Sun S."/>
            <person name="Syed K."/>
            <person name="Tsang A."/>
            <person name="Wiebenga A."/>
            <person name="Young D."/>
            <person name="Pisabarro A."/>
            <person name="Eastwood D.C."/>
            <person name="Martin F."/>
            <person name="Cullen D."/>
            <person name="Grigoriev I.V."/>
            <person name="Hibbett D.S."/>
        </authorList>
    </citation>
    <scope>NUCLEOTIDE SEQUENCE</scope>
    <source>
        <strain evidence="2">FP-58527</strain>
    </source>
</reference>
<dbReference type="EMBL" id="KE504300">
    <property type="protein sequence ID" value="EPS93103.1"/>
    <property type="molecule type" value="Genomic_DNA"/>
</dbReference>
<organism evidence="1 2">
    <name type="scientific">Fomitopsis schrenkii</name>
    <name type="common">Brown rot fungus</name>
    <dbReference type="NCBI Taxonomy" id="2126942"/>
    <lineage>
        <taxon>Eukaryota</taxon>
        <taxon>Fungi</taxon>
        <taxon>Dikarya</taxon>
        <taxon>Basidiomycota</taxon>
        <taxon>Agaricomycotina</taxon>
        <taxon>Agaricomycetes</taxon>
        <taxon>Polyporales</taxon>
        <taxon>Fomitopsis</taxon>
    </lineage>
</organism>
<keyword evidence="2" id="KW-1185">Reference proteome</keyword>
<dbReference type="Proteomes" id="UP000015241">
    <property type="component" value="Unassembled WGS sequence"/>
</dbReference>
<protein>
    <recommendedName>
        <fullName evidence="3">C2H2-type domain-containing protein</fullName>
    </recommendedName>
</protein>
<dbReference type="HOGENOM" id="CLU_2518611_0_0_1"/>
<feature type="non-terminal residue" evidence="1">
    <location>
        <position position="1"/>
    </location>
</feature>
<name>S8DP61_FOMSC</name>
<accession>S8DP61</accession>
<dbReference type="OrthoDB" id="3262749at2759"/>
<sequence>PVLGEVCEACGSWFETVQGVMTHQSNSKKCAWYKKGKLRAFYRPIEEEDSAEDGGKDIEVSAAMASLDVGDLHDEGSSRCEIDIL</sequence>
<evidence type="ECO:0000313" key="2">
    <source>
        <dbReference type="Proteomes" id="UP000015241"/>
    </source>
</evidence>
<evidence type="ECO:0008006" key="3">
    <source>
        <dbReference type="Google" id="ProtNLM"/>
    </source>
</evidence>
<dbReference type="InParanoid" id="S8DP61"/>
<gene>
    <name evidence="1" type="ORF">FOMPIDRAFT_63964</name>
</gene>